<dbReference type="GO" id="GO:0003677">
    <property type="term" value="F:DNA binding"/>
    <property type="evidence" value="ECO:0007669"/>
    <property type="project" value="UniProtKB-KW"/>
</dbReference>
<keyword evidence="1" id="KW-0238">DNA-binding</keyword>
<dbReference type="InterPro" id="IPR027824">
    <property type="entry name" value="DUF4469"/>
</dbReference>
<feature type="domain" description="DUF4469" evidence="2">
    <location>
        <begin position="137"/>
        <end position="223"/>
    </location>
</feature>
<reference evidence="5" key="2">
    <citation type="submission" date="2011-04" db="EMBL/GenBank/DDBJ databases">
        <title>The complete genome of chromosome of Treponema succinifaciens DSM 2489.</title>
        <authorList>
            <person name="Lucas S."/>
            <person name="Copeland A."/>
            <person name="Lapidus A."/>
            <person name="Bruce D."/>
            <person name="Goodwin L."/>
            <person name="Pitluck S."/>
            <person name="Peters L."/>
            <person name="Kyrpides N."/>
            <person name="Mavromatis K."/>
            <person name="Ivanova N."/>
            <person name="Ovchinnikova G."/>
            <person name="Teshima H."/>
            <person name="Detter J.C."/>
            <person name="Tapia R."/>
            <person name="Han C."/>
            <person name="Land M."/>
            <person name="Hauser L."/>
            <person name="Markowitz V."/>
            <person name="Cheng J.-F."/>
            <person name="Hugenholtz P."/>
            <person name="Woyke T."/>
            <person name="Wu D."/>
            <person name="Gronow S."/>
            <person name="Wellnitz S."/>
            <person name="Brambilla E."/>
            <person name="Klenk H.-P."/>
            <person name="Eisen J.A."/>
        </authorList>
    </citation>
    <scope>NUCLEOTIDE SEQUENCE [LARGE SCALE GENOMIC DNA]</scope>
    <source>
        <strain evidence="5">ATCC 33096 / DSM 2489 / 6091</strain>
    </source>
</reference>
<evidence type="ECO:0000313" key="4">
    <source>
        <dbReference type="EMBL" id="AEB13998.1"/>
    </source>
</evidence>
<evidence type="ECO:0000313" key="5">
    <source>
        <dbReference type="Proteomes" id="UP000006852"/>
    </source>
</evidence>
<gene>
    <name evidence="4" type="ordered locus">Tresu_1082</name>
</gene>
<dbReference type="AlphaFoldDB" id="F2NVL9"/>
<dbReference type="HOGENOM" id="CLU_1165401_0_0_12"/>
<dbReference type="EMBL" id="CP002631">
    <property type="protein sequence ID" value="AEB13998.1"/>
    <property type="molecule type" value="Genomic_DNA"/>
</dbReference>
<proteinExistence type="predicted"/>
<sequence>MISVKTVANNTGHGKTGFCFLSTSDTDAGIEEIVKEMVRYNSTLTEADTRAALSVLDAVVERLLQEGCKVRLPWVDLQLAAHGTAESISEKFYNNRGDNRFVLKALVNKKFEAKAVEKVFYKTKSSVAEMDPSIFQVFSITKDASYSGERVVKAGMCFRIYGKNLGFDFEDEKQGVFLALKGDRKKAVRITSFIRRTQRTIDAILPQNMEKGVYTVSFVKKNGEGSYPVANTTDEIEVIE</sequence>
<name>F2NVL9_TRES6</name>
<dbReference type="Gene3D" id="4.10.520.10">
    <property type="entry name" value="IHF-like DNA-binding proteins"/>
    <property type="match status" value="1"/>
</dbReference>
<evidence type="ECO:0000259" key="3">
    <source>
        <dbReference type="Pfam" id="PF14848"/>
    </source>
</evidence>
<accession>F2NVL9</accession>
<dbReference type="RefSeq" id="WP_013701288.1">
    <property type="nucleotide sequence ID" value="NC_015385.1"/>
</dbReference>
<dbReference type="OrthoDB" id="361383at2"/>
<evidence type="ECO:0000259" key="2">
    <source>
        <dbReference type="Pfam" id="PF14734"/>
    </source>
</evidence>
<protein>
    <submittedName>
        <fullName evidence="4">Uncharacterized protein</fullName>
    </submittedName>
</protein>
<dbReference type="CDD" id="cd12843">
    <property type="entry name" value="Bvu_2165_C_like"/>
    <property type="match status" value="1"/>
</dbReference>
<evidence type="ECO:0000256" key="1">
    <source>
        <dbReference type="ARBA" id="ARBA00023125"/>
    </source>
</evidence>
<dbReference type="KEGG" id="tsu:Tresu_1082"/>
<dbReference type="eggNOG" id="ENOG5031CWY">
    <property type="taxonomic scope" value="Bacteria"/>
</dbReference>
<dbReference type="CDD" id="cd13833">
    <property type="entry name" value="HU_IHF_like"/>
    <property type="match status" value="1"/>
</dbReference>
<reference evidence="4 5" key="1">
    <citation type="journal article" date="2011" name="Stand. Genomic Sci.">
        <title>Complete genome sequence of Treponema succinifaciens type strain (6091).</title>
        <authorList>
            <person name="Han C."/>
            <person name="Gronow S."/>
            <person name="Teshima H."/>
            <person name="Lapidus A."/>
            <person name="Nolan M."/>
            <person name="Lucas S."/>
            <person name="Hammon N."/>
            <person name="Deshpande S."/>
            <person name="Cheng J.F."/>
            <person name="Zeytun A."/>
            <person name="Tapia R."/>
            <person name="Goodwin L."/>
            <person name="Pitluck S."/>
            <person name="Liolios K."/>
            <person name="Pagani I."/>
            <person name="Ivanova N."/>
            <person name="Mavromatis K."/>
            <person name="Mikhailova N."/>
            <person name="Huntemann M."/>
            <person name="Pati A."/>
            <person name="Chen A."/>
            <person name="Palaniappan K."/>
            <person name="Land M."/>
            <person name="Hauser L."/>
            <person name="Brambilla E.M."/>
            <person name="Rohde M."/>
            <person name="Goker M."/>
            <person name="Woyke T."/>
            <person name="Bristow J."/>
            <person name="Eisen J.A."/>
            <person name="Markowitz V."/>
            <person name="Hugenholtz P."/>
            <person name="Kyrpides N.C."/>
            <person name="Klenk H.P."/>
            <person name="Detter J.C."/>
        </authorList>
    </citation>
    <scope>NUCLEOTIDE SEQUENCE [LARGE SCALE GENOMIC DNA]</scope>
    <source>
        <strain evidence="5">ATCC 33096 / DSM 2489 / 6091</strain>
    </source>
</reference>
<dbReference type="Proteomes" id="UP000006852">
    <property type="component" value="Chromosome"/>
</dbReference>
<dbReference type="Pfam" id="PF14848">
    <property type="entry name" value="HU-DNA_bdg"/>
    <property type="match status" value="1"/>
</dbReference>
<dbReference type="Pfam" id="PF14734">
    <property type="entry name" value="DUF4469"/>
    <property type="match status" value="1"/>
</dbReference>
<dbReference type="GeneID" id="302998245"/>
<dbReference type="InterPro" id="IPR049893">
    <property type="entry name" value="Bvu_2165-like_IHF-HU-DNA_bdg"/>
</dbReference>
<keyword evidence="5" id="KW-1185">Reference proteome</keyword>
<dbReference type="Gene3D" id="2.70.50.70">
    <property type="match status" value="1"/>
</dbReference>
<organism evidence="4 5">
    <name type="scientific">Treponema succinifaciens (strain ATCC 33096 / DSM 2489 / 6091)</name>
    <dbReference type="NCBI Taxonomy" id="869209"/>
    <lineage>
        <taxon>Bacteria</taxon>
        <taxon>Pseudomonadati</taxon>
        <taxon>Spirochaetota</taxon>
        <taxon>Spirochaetia</taxon>
        <taxon>Spirochaetales</taxon>
        <taxon>Treponemataceae</taxon>
        <taxon>Treponema</taxon>
    </lineage>
</organism>
<feature type="domain" description="Bvu-2165-like IHF-HU-like DNA-binding" evidence="3">
    <location>
        <begin position="11"/>
        <end position="98"/>
    </location>
</feature>
<dbReference type="InterPro" id="IPR010992">
    <property type="entry name" value="IHF-like_DNA-bd_dom_sf"/>
</dbReference>